<dbReference type="Proteomes" id="UP000076761">
    <property type="component" value="Unassembled WGS sequence"/>
</dbReference>
<evidence type="ECO:0000313" key="3">
    <source>
        <dbReference type="Proteomes" id="UP000076761"/>
    </source>
</evidence>
<dbReference type="InParanoid" id="A0A165R1B3"/>
<proteinExistence type="predicted"/>
<dbReference type="STRING" id="1314782.A0A165R1B3"/>
<evidence type="ECO:0000259" key="1">
    <source>
        <dbReference type="Pfam" id="PF08740"/>
    </source>
</evidence>
<feature type="domain" description="BCS1 N-terminal" evidence="1">
    <location>
        <begin position="9"/>
        <end position="69"/>
    </location>
</feature>
<accession>A0A165R1B3</accession>
<reference evidence="2 3" key="1">
    <citation type="journal article" date="2016" name="Mol. Biol. Evol.">
        <title>Comparative Genomics of Early-Diverging Mushroom-Forming Fungi Provides Insights into the Origins of Lignocellulose Decay Capabilities.</title>
        <authorList>
            <person name="Nagy L.G."/>
            <person name="Riley R."/>
            <person name="Tritt A."/>
            <person name="Adam C."/>
            <person name="Daum C."/>
            <person name="Floudas D."/>
            <person name="Sun H."/>
            <person name="Yadav J.S."/>
            <person name="Pangilinan J."/>
            <person name="Larsson K.H."/>
            <person name="Matsuura K."/>
            <person name="Barry K."/>
            <person name="Labutti K."/>
            <person name="Kuo R."/>
            <person name="Ohm R.A."/>
            <person name="Bhattacharya S.S."/>
            <person name="Shirouzu T."/>
            <person name="Yoshinaga Y."/>
            <person name="Martin F.M."/>
            <person name="Grigoriev I.V."/>
            <person name="Hibbett D.S."/>
        </authorList>
    </citation>
    <scope>NUCLEOTIDE SEQUENCE [LARGE SCALE GENOMIC DNA]</scope>
    <source>
        <strain evidence="2 3">HHB14362 ss-1</strain>
    </source>
</reference>
<dbReference type="AlphaFoldDB" id="A0A165R1B3"/>
<name>A0A165R1B3_9AGAM</name>
<dbReference type="EMBL" id="KV425588">
    <property type="protein sequence ID" value="KZT23169.1"/>
    <property type="molecule type" value="Genomic_DNA"/>
</dbReference>
<gene>
    <name evidence="2" type="ORF">NEOLEDRAFT_1214021</name>
</gene>
<sequence>MLWLLHHPECEMLLISVVACSNSTLKQLVLQAKREYQAEAVHQIQIYFADSHGSWRWADSRHKRPMSSIILTLRHRPCCSPCCRSRRPP</sequence>
<evidence type="ECO:0000313" key="2">
    <source>
        <dbReference type="EMBL" id="KZT23169.1"/>
    </source>
</evidence>
<organism evidence="2 3">
    <name type="scientific">Neolentinus lepideus HHB14362 ss-1</name>
    <dbReference type="NCBI Taxonomy" id="1314782"/>
    <lineage>
        <taxon>Eukaryota</taxon>
        <taxon>Fungi</taxon>
        <taxon>Dikarya</taxon>
        <taxon>Basidiomycota</taxon>
        <taxon>Agaricomycotina</taxon>
        <taxon>Agaricomycetes</taxon>
        <taxon>Gloeophyllales</taxon>
        <taxon>Gloeophyllaceae</taxon>
        <taxon>Neolentinus</taxon>
    </lineage>
</organism>
<dbReference type="OrthoDB" id="10251412at2759"/>
<dbReference type="Pfam" id="PF08740">
    <property type="entry name" value="BCS1_N"/>
    <property type="match status" value="1"/>
</dbReference>
<protein>
    <recommendedName>
        <fullName evidence="1">BCS1 N-terminal domain-containing protein</fullName>
    </recommendedName>
</protein>
<keyword evidence="3" id="KW-1185">Reference proteome</keyword>
<dbReference type="InterPro" id="IPR014851">
    <property type="entry name" value="BCS1_N"/>
</dbReference>